<organism evidence="1 2">
    <name type="scientific">Dreissena polymorpha</name>
    <name type="common">Zebra mussel</name>
    <name type="synonym">Mytilus polymorpha</name>
    <dbReference type="NCBI Taxonomy" id="45954"/>
    <lineage>
        <taxon>Eukaryota</taxon>
        <taxon>Metazoa</taxon>
        <taxon>Spiralia</taxon>
        <taxon>Lophotrochozoa</taxon>
        <taxon>Mollusca</taxon>
        <taxon>Bivalvia</taxon>
        <taxon>Autobranchia</taxon>
        <taxon>Heteroconchia</taxon>
        <taxon>Euheterodonta</taxon>
        <taxon>Imparidentia</taxon>
        <taxon>Neoheterodontei</taxon>
        <taxon>Myida</taxon>
        <taxon>Dreissenoidea</taxon>
        <taxon>Dreissenidae</taxon>
        <taxon>Dreissena</taxon>
    </lineage>
</organism>
<reference evidence="1" key="1">
    <citation type="journal article" date="2019" name="bioRxiv">
        <title>The Genome of the Zebra Mussel, Dreissena polymorpha: A Resource for Invasive Species Research.</title>
        <authorList>
            <person name="McCartney M.A."/>
            <person name="Auch B."/>
            <person name="Kono T."/>
            <person name="Mallez S."/>
            <person name="Zhang Y."/>
            <person name="Obille A."/>
            <person name="Becker A."/>
            <person name="Abrahante J.E."/>
            <person name="Garbe J."/>
            <person name="Badalamenti J.P."/>
            <person name="Herman A."/>
            <person name="Mangelson H."/>
            <person name="Liachko I."/>
            <person name="Sullivan S."/>
            <person name="Sone E.D."/>
            <person name="Koren S."/>
            <person name="Silverstein K.A.T."/>
            <person name="Beckman K.B."/>
            <person name="Gohl D.M."/>
        </authorList>
    </citation>
    <scope>NUCLEOTIDE SEQUENCE</scope>
    <source>
        <strain evidence="1">Duluth1</strain>
        <tissue evidence="1">Whole animal</tissue>
    </source>
</reference>
<dbReference type="AlphaFoldDB" id="A0A9D4FQE4"/>
<gene>
    <name evidence="1" type="ORF">DPMN_156793</name>
</gene>
<evidence type="ECO:0000313" key="1">
    <source>
        <dbReference type="EMBL" id="KAH3803093.1"/>
    </source>
</evidence>
<reference evidence="1" key="2">
    <citation type="submission" date="2020-11" db="EMBL/GenBank/DDBJ databases">
        <authorList>
            <person name="McCartney M.A."/>
            <person name="Auch B."/>
            <person name="Kono T."/>
            <person name="Mallez S."/>
            <person name="Becker A."/>
            <person name="Gohl D.M."/>
            <person name="Silverstein K.A.T."/>
            <person name="Koren S."/>
            <person name="Bechman K.B."/>
            <person name="Herman A."/>
            <person name="Abrahante J.E."/>
            <person name="Garbe J."/>
        </authorList>
    </citation>
    <scope>NUCLEOTIDE SEQUENCE</scope>
    <source>
        <strain evidence="1">Duluth1</strain>
        <tissue evidence="1">Whole animal</tissue>
    </source>
</reference>
<name>A0A9D4FQE4_DREPO</name>
<accession>A0A9D4FQE4</accession>
<dbReference type="Proteomes" id="UP000828390">
    <property type="component" value="Unassembled WGS sequence"/>
</dbReference>
<comment type="caution">
    <text evidence="1">The sequence shown here is derived from an EMBL/GenBank/DDBJ whole genome shotgun (WGS) entry which is preliminary data.</text>
</comment>
<evidence type="ECO:0000313" key="2">
    <source>
        <dbReference type="Proteomes" id="UP000828390"/>
    </source>
</evidence>
<proteinExistence type="predicted"/>
<dbReference type="EMBL" id="JAIWYP010000007">
    <property type="protein sequence ID" value="KAH3803093.1"/>
    <property type="molecule type" value="Genomic_DNA"/>
</dbReference>
<sequence>MRLGDRQHPYETVKMGWVMLTTSMQIFGRTDRTNAICRCSGHKNVKKNVLIMNLFGGEKDLRISDRSNNCHANTLNNPSMNVDGNISKARRALYSLLGAGLHGHNGLDHKSMLDLYKSFVLSVLTYALEVTRLPTRFRLLTGTYILQVNRSRFNQNAIDASQTNPHSMYEDYSSTYIPQDIDFTKNCLETEDFLVE</sequence>
<keyword evidence="2" id="KW-1185">Reference proteome</keyword>
<protein>
    <submittedName>
        <fullName evidence="1">Uncharacterized protein</fullName>
    </submittedName>
</protein>